<dbReference type="AlphaFoldDB" id="A0A822YWW9"/>
<dbReference type="Proteomes" id="UP000607653">
    <property type="component" value="Unassembled WGS sequence"/>
</dbReference>
<proteinExistence type="predicted"/>
<organism evidence="1 2">
    <name type="scientific">Nelumbo nucifera</name>
    <name type="common">Sacred lotus</name>
    <dbReference type="NCBI Taxonomy" id="4432"/>
    <lineage>
        <taxon>Eukaryota</taxon>
        <taxon>Viridiplantae</taxon>
        <taxon>Streptophyta</taxon>
        <taxon>Embryophyta</taxon>
        <taxon>Tracheophyta</taxon>
        <taxon>Spermatophyta</taxon>
        <taxon>Magnoliopsida</taxon>
        <taxon>Proteales</taxon>
        <taxon>Nelumbonaceae</taxon>
        <taxon>Nelumbo</taxon>
    </lineage>
</organism>
<gene>
    <name evidence="1" type="ORF">HUJ06_005885</name>
</gene>
<accession>A0A822YWW9</accession>
<evidence type="ECO:0000313" key="2">
    <source>
        <dbReference type="Proteomes" id="UP000607653"/>
    </source>
</evidence>
<protein>
    <submittedName>
        <fullName evidence="1">Uncharacterized protein</fullName>
    </submittedName>
</protein>
<reference evidence="1 2" key="1">
    <citation type="journal article" date="2020" name="Mol. Biol. Evol.">
        <title>Distinct Expression and Methylation Patterns for Genes with Different Fates following a Single Whole-Genome Duplication in Flowering Plants.</title>
        <authorList>
            <person name="Shi T."/>
            <person name="Rahmani R.S."/>
            <person name="Gugger P.F."/>
            <person name="Wang M."/>
            <person name="Li H."/>
            <person name="Zhang Y."/>
            <person name="Li Z."/>
            <person name="Wang Q."/>
            <person name="Van de Peer Y."/>
            <person name="Marchal K."/>
            <person name="Chen J."/>
        </authorList>
    </citation>
    <scope>NUCLEOTIDE SEQUENCE [LARGE SCALE GENOMIC DNA]</scope>
    <source>
        <tissue evidence="1">Leaf</tissue>
    </source>
</reference>
<comment type="caution">
    <text evidence="1">The sequence shown here is derived from an EMBL/GenBank/DDBJ whole genome shotgun (WGS) entry which is preliminary data.</text>
</comment>
<keyword evidence="2" id="KW-1185">Reference proteome</keyword>
<sequence length="90" mass="10239">MVAGLVFNRVRDELTRWVVTVNRSECCRMASQKGQAWSVFTTVPTSRALDPDEIAACIGHKEELLRWGSDPEINKVLPEARRRAGDDRRL</sequence>
<dbReference type="EMBL" id="DUZY01000004">
    <property type="protein sequence ID" value="DAD35246.1"/>
    <property type="molecule type" value="Genomic_DNA"/>
</dbReference>
<evidence type="ECO:0000313" key="1">
    <source>
        <dbReference type="EMBL" id="DAD35246.1"/>
    </source>
</evidence>
<name>A0A822YWW9_NELNU</name>